<evidence type="ECO:0000313" key="2">
    <source>
        <dbReference type="EMBL" id="POP41391.1"/>
    </source>
</evidence>
<dbReference type="NCBIfam" id="TIGR01549">
    <property type="entry name" value="HAD-SF-IA-v1"/>
    <property type="match status" value="1"/>
</dbReference>
<dbReference type="InterPro" id="IPR023214">
    <property type="entry name" value="HAD_sf"/>
</dbReference>
<dbReference type="OrthoDB" id="9816564at2"/>
<dbReference type="InterPro" id="IPR006439">
    <property type="entry name" value="HAD-SF_hydro_IA"/>
</dbReference>
<evidence type="ECO:0000313" key="5">
    <source>
        <dbReference type="Proteomes" id="UP000247005"/>
    </source>
</evidence>
<gene>
    <name evidence="3" type="ORF">CHU32_22595</name>
    <name evidence="2" type="ORF">CHU33_23215</name>
</gene>
<dbReference type="Pfam" id="PF00702">
    <property type="entry name" value="Hydrolase"/>
    <property type="match status" value="1"/>
</dbReference>
<dbReference type="EMBL" id="PQGE01000027">
    <property type="protein sequence ID" value="POP41391.1"/>
    <property type="molecule type" value="Genomic_DNA"/>
</dbReference>
<reference evidence="4 5" key="1">
    <citation type="submission" date="2018-01" db="EMBL/GenBank/DDBJ databases">
        <title>Superficieibacter electus gen. nov., sp. nov., an extended-spectrum beta-lactamase possessing member of the Enterobacteriaceae family, isolated from intensive care unit surfaces.</title>
        <authorList>
            <person name="Potter R.F."/>
            <person name="D'Souza A.W."/>
        </authorList>
    </citation>
    <scope>NUCLEOTIDE SEQUENCE [LARGE SCALE GENOMIC DNA]</scope>
    <source>
        <strain evidence="3 5">BP-1</strain>
        <strain evidence="2 4">BP-2</strain>
    </source>
</reference>
<dbReference type="Proteomes" id="UP000247005">
    <property type="component" value="Unassembled WGS sequence"/>
</dbReference>
<protein>
    <recommendedName>
        <fullName evidence="6">HAD family hydrolase</fullName>
    </recommendedName>
</protein>
<dbReference type="RefSeq" id="WP_103678356.1">
    <property type="nucleotide sequence ID" value="NZ_PQGD01000023.1"/>
</dbReference>
<proteinExistence type="predicted"/>
<dbReference type="GO" id="GO:0046872">
    <property type="term" value="F:metal ion binding"/>
    <property type="evidence" value="ECO:0007669"/>
    <property type="project" value="UniProtKB-KW"/>
</dbReference>
<organism evidence="3 5">
    <name type="scientific">Superficieibacter electus</name>
    <dbReference type="NCBI Taxonomy" id="2022662"/>
    <lineage>
        <taxon>Bacteria</taxon>
        <taxon>Pseudomonadati</taxon>
        <taxon>Pseudomonadota</taxon>
        <taxon>Gammaproteobacteria</taxon>
        <taxon>Enterobacterales</taxon>
        <taxon>Enterobacteriaceae</taxon>
        <taxon>Superficieibacter</taxon>
    </lineage>
</organism>
<dbReference type="EMBL" id="PQGD01000023">
    <property type="protein sequence ID" value="POP43711.1"/>
    <property type="molecule type" value="Genomic_DNA"/>
</dbReference>
<keyword evidence="1" id="KW-0479">Metal-binding</keyword>
<accession>A0A2P5GJ79</accession>
<evidence type="ECO:0000313" key="3">
    <source>
        <dbReference type="EMBL" id="POP43711.1"/>
    </source>
</evidence>
<dbReference type="Proteomes" id="UP000237073">
    <property type="component" value="Unassembled WGS sequence"/>
</dbReference>
<name>A0A2P5GJ79_9ENTR</name>
<dbReference type="AlphaFoldDB" id="A0A2P5GJ79"/>
<dbReference type="Gene3D" id="1.10.150.400">
    <property type="match status" value="1"/>
</dbReference>
<dbReference type="Gene3D" id="3.40.50.1000">
    <property type="entry name" value="HAD superfamily/HAD-like"/>
    <property type="match status" value="1"/>
</dbReference>
<evidence type="ECO:0008006" key="6">
    <source>
        <dbReference type="Google" id="ProtNLM"/>
    </source>
</evidence>
<evidence type="ECO:0000256" key="1">
    <source>
        <dbReference type="ARBA" id="ARBA00022723"/>
    </source>
</evidence>
<keyword evidence="4" id="KW-1185">Reference proteome</keyword>
<sequence>MNILFFLEPSIELSNPAFRYATLRNSFIPQVKYLRSNGHNVIVFIGEPVASKCLEENKLDDIGVIAVVDPLEWTNGEGYFSRSMRHQNKEYNVGEIEDISRKIKKAIDNPLFSPDLIISWESPIYYMEKIYPKVKVIYQMPGVFSRPPFANLVSFDTGLLSECSDITDYIPSADELKSFDYLRSVDDEFISSINPTSHMLDKIRKDYSKIILFPLQIDNYFMISSVIGHGVTQFDILADLLRQTPENVAVLVTNYISKDTQSAVLNRKLIDYLRQKYSNFKFFEETDHIPCVSQYMIKDVDGVITISSSLGYQAAFWKKPLLAIGKSHISTFSTAQSYEELIAQIFTNQHFSQDAKLISLIKDKNLPQDCFSNNKYSDWLDNFVAEGKFTQWCNDVGTELLNRRREGVALESLVPYVNKFGVNSDYHCRELVQQIKRYEIISFDIFDTLLFRPFRHPSDLYDLMEKKAREITGISHLKFKEERRKAEKIAFETAIEAGCGETTIYNIYSVLSENVNLSDECRDILMQYEMQTEYELLYPRKTGYRAYLEAKQLGKRIILVSDMYLPAEFLAKVLDKNGYNEYEKLYVSSSIGLKKHSGALFDYVLDDLQVSPNMVLHIGDNVDADVKKAKEKGIKPFHLMKAYEEYISCSDYTIPWSRDEKRHSLDWSMLLTIAGNHLHDNPYLPFRKNTLFGGSPTKLGYYGFGFLLIGYAKWLIENAIKDNIDRLYFLSRDGKIMKHAYDIVARLYDNAPKSHYLLCSRRAVNLAKVKSCDDIIDLVNVDYANNVRLSHLLLSRFGLDINNIHEETLIKYGFNKNSKLTDKDTSLLQDLLIDLKDDVLLVAENERSTYLQYLHQEGMYDDGNVSIVDIGYAGTMQQSLYQLSPNNKKIGGYYLITFRTALKRISENNLNIKGYLADFIDRHDTYHNFCRHVPLYETLFSASDTTFVRMSIDWSNKLTPVFMDNSSIEDKRVKLVEEIQSGAINYIEEVIRILGKRFLSLDIEPNKTLRNLDTYFSKPHPRDAKILAGIVFEDAYGGTQYKTILPELENINVPCVWQQGKAALLSEQKNKSPVEKNRPINVKVSPCHNELHESEIRNNTLNKKLIYFILTKTLSDKKKDKFIKNPWLFFSDSKSKMIKKIGVVYMS</sequence>
<evidence type="ECO:0000313" key="4">
    <source>
        <dbReference type="Proteomes" id="UP000237073"/>
    </source>
</evidence>
<dbReference type="SUPFAM" id="SSF56784">
    <property type="entry name" value="HAD-like"/>
    <property type="match status" value="1"/>
</dbReference>
<comment type="caution">
    <text evidence="3">The sequence shown here is derived from an EMBL/GenBank/DDBJ whole genome shotgun (WGS) entry which is preliminary data.</text>
</comment>
<dbReference type="InterPro" id="IPR036412">
    <property type="entry name" value="HAD-like_sf"/>
</dbReference>